<evidence type="ECO:0000313" key="3">
    <source>
        <dbReference type="EMBL" id="CAH8366627.1"/>
    </source>
</evidence>
<feature type="domain" description="Replication protein A 70 kDa DNA-binding subunit B/D first OB fold" evidence="2">
    <location>
        <begin position="74"/>
        <end position="132"/>
    </location>
</feature>
<dbReference type="Gene3D" id="2.40.50.140">
    <property type="entry name" value="Nucleic acid-binding proteins"/>
    <property type="match status" value="1"/>
</dbReference>
<dbReference type="CDD" id="cd04480">
    <property type="entry name" value="RPA1_DBD_A_like"/>
    <property type="match status" value="1"/>
</dbReference>
<organism evidence="3 4">
    <name type="scientific">Eruca vesicaria subsp. sativa</name>
    <name type="common">Garden rocket</name>
    <name type="synonym">Eruca sativa</name>
    <dbReference type="NCBI Taxonomy" id="29727"/>
    <lineage>
        <taxon>Eukaryota</taxon>
        <taxon>Viridiplantae</taxon>
        <taxon>Streptophyta</taxon>
        <taxon>Embryophyta</taxon>
        <taxon>Tracheophyta</taxon>
        <taxon>Spermatophyta</taxon>
        <taxon>Magnoliopsida</taxon>
        <taxon>eudicotyledons</taxon>
        <taxon>Gunneridae</taxon>
        <taxon>Pentapetalae</taxon>
        <taxon>rosids</taxon>
        <taxon>malvids</taxon>
        <taxon>Brassicales</taxon>
        <taxon>Brassicaceae</taxon>
        <taxon>Brassiceae</taxon>
        <taxon>Eruca</taxon>
    </lineage>
</organism>
<dbReference type="EMBL" id="CAKOAT010399599">
    <property type="protein sequence ID" value="CAH8366627.1"/>
    <property type="molecule type" value="Genomic_DNA"/>
</dbReference>
<evidence type="ECO:0000259" key="2">
    <source>
        <dbReference type="Pfam" id="PF02721"/>
    </source>
</evidence>
<comment type="caution">
    <text evidence="3">The sequence shown here is derived from an EMBL/GenBank/DDBJ whole genome shotgun (WGS) entry which is preliminary data.</text>
</comment>
<evidence type="ECO:0000256" key="1">
    <source>
        <dbReference type="SAM" id="Phobius"/>
    </source>
</evidence>
<protein>
    <recommendedName>
        <fullName evidence="2">Replication protein A 70 kDa DNA-binding subunit B/D first OB fold domain-containing protein</fullName>
    </recommendedName>
</protein>
<proteinExistence type="predicted"/>
<evidence type="ECO:0000313" key="4">
    <source>
        <dbReference type="Proteomes" id="UP001642260"/>
    </source>
</evidence>
<accession>A0ABC8L0A4</accession>
<dbReference type="SUPFAM" id="SSF50249">
    <property type="entry name" value="Nucleic acid-binding proteins"/>
    <property type="match status" value="1"/>
</dbReference>
<feature type="domain" description="Replication protein A 70 kDa DNA-binding subunit B/D first OB fold" evidence="2">
    <location>
        <begin position="7"/>
        <end position="58"/>
    </location>
</feature>
<gene>
    <name evidence="3" type="ORF">ERUC_LOCUS30626</name>
</gene>
<dbReference type="InterPro" id="IPR003871">
    <property type="entry name" value="RFA1B/D_OB_1st"/>
</dbReference>
<keyword evidence="1" id="KW-0812">Transmembrane</keyword>
<feature type="transmembrane region" description="Helical" evidence="1">
    <location>
        <begin position="51"/>
        <end position="73"/>
    </location>
</feature>
<sequence length="179" mass="20266">MAPKAKNFINDIKPWKTEWCINVKAVHSWRQQTKFGGDSLEMILADETVSILNIIINIICIVSVCNNISSFFFQGAKIHASCKQGFVPKVQRDFPINQWRVIDTFFVSPAKGHYRTTAHPYRISITNDTSFSSSDVKIDNLFLSLASFKSISSGDLDPDFLIGKISYFICLLLTYNCIL</sequence>
<reference evidence="3 4" key="1">
    <citation type="submission" date="2022-03" db="EMBL/GenBank/DDBJ databases">
        <authorList>
            <person name="Macdonald S."/>
            <person name="Ahmed S."/>
            <person name="Newling K."/>
        </authorList>
    </citation>
    <scope>NUCLEOTIDE SEQUENCE [LARGE SCALE GENOMIC DNA]</scope>
</reference>
<keyword evidence="4" id="KW-1185">Reference proteome</keyword>
<dbReference type="Proteomes" id="UP001642260">
    <property type="component" value="Unassembled WGS sequence"/>
</dbReference>
<dbReference type="AlphaFoldDB" id="A0ABC8L0A4"/>
<name>A0ABC8L0A4_ERUVS</name>
<keyword evidence="1" id="KW-0472">Membrane</keyword>
<keyword evidence="1" id="KW-1133">Transmembrane helix</keyword>
<dbReference type="InterPro" id="IPR012340">
    <property type="entry name" value="NA-bd_OB-fold"/>
</dbReference>
<dbReference type="Pfam" id="PF02721">
    <property type="entry name" value="DUF223"/>
    <property type="match status" value="2"/>
</dbReference>